<reference evidence="3" key="1">
    <citation type="journal article" date="2014" name="Int. J. Syst. Evol. Microbiol.">
        <title>Complete genome sequence of Corynebacterium casei LMG S-19264T (=DSM 44701T), isolated from a smear-ripened cheese.</title>
        <authorList>
            <consortium name="US DOE Joint Genome Institute (JGI-PGF)"/>
            <person name="Walter F."/>
            <person name="Albersmeier A."/>
            <person name="Kalinowski J."/>
            <person name="Ruckert C."/>
        </authorList>
    </citation>
    <scope>NUCLEOTIDE SEQUENCE</scope>
    <source>
        <strain evidence="3">VKM Ac-1401</strain>
    </source>
</reference>
<evidence type="ECO:0000313" key="3">
    <source>
        <dbReference type="EMBL" id="GLJ75252.1"/>
    </source>
</evidence>
<comment type="caution">
    <text evidence="3">The sequence shown here is derived from an EMBL/GenBank/DDBJ whole genome shotgun (WGS) entry which is preliminary data.</text>
</comment>
<protein>
    <recommendedName>
        <fullName evidence="5">BMP family ABC transporter substrate-binding protein</fullName>
    </recommendedName>
</protein>
<keyword evidence="2" id="KW-0732">Signal</keyword>
<accession>A0A9W6H8E7</accession>
<feature type="signal peptide" evidence="2">
    <location>
        <begin position="1"/>
        <end position="27"/>
    </location>
</feature>
<reference evidence="3" key="2">
    <citation type="submission" date="2023-01" db="EMBL/GenBank/DDBJ databases">
        <authorList>
            <person name="Sun Q."/>
            <person name="Evtushenko L."/>
        </authorList>
    </citation>
    <scope>NUCLEOTIDE SEQUENCE</scope>
    <source>
        <strain evidence="3">VKM Ac-1401</strain>
    </source>
</reference>
<evidence type="ECO:0008006" key="5">
    <source>
        <dbReference type="Google" id="ProtNLM"/>
    </source>
</evidence>
<evidence type="ECO:0000256" key="1">
    <source>
        <dbReference type="SAM" id="MobiDB-lite"/>
    </source>
</evidence>
<name>A0A9W6H8E7_9MICO</name>
<feature type="region of interest" description="Disordered" evidence="1">
    <location>
        <begin position="34"/>
        <end position="72"/>
    </location>
</feature>
<organism evidence="3 4">
    <name type="scientific">Leifsonia poae</name>
    <dbReference type="NCBI Taxonomy" id="110933"/>
    <lineage>
        <taxon>Bacteria</taxon>
        <taxon>Bacillati</taxon>
        <taxon>Actinomycetota</taxon>
        <taxon>Actinomycetes</taxon>
        <taxon>Micrococcales</taxon>
        <taxon>Microbacteriaceae</taxon>
        <taxon>Leifsonia</taxon>
    </lineage>
</organism>
<dbReference type="Proteomes" id="UP001142372">
    <property type="component" value="Unassembled WGS sequence"/>
</dbReference>
<dbReference type="RefSeq" id="WP_271175942.1">
    <property type="nucleotide sequence ID" value="NZ_BAAAJO010000001.1"/>
</dbReference>
<dbReference type="AlphaFoldDB" id="A0A9W6H8E7"/>
<keyword evidence="4" id="KW-1185">Reference proteome</keyword>
<dbReference type="EMBL" id="BSEN01000003">
    <property type="protein sequence ID" value="GLJ75252.1"/>
    <property type="molecule type" value="Genomic_DNA"/>
</dbReference>
<proteinExistence type="predicted"/>
<evidence type="ECO:0000313" key="4">
    <source>
        <dbReference type="Proteomes" id="UP001142372"/>
    </source>
</evidence>
<gene>
    <name evidence="3" type="ORF">GCM10017584_08260</name>
</gene>
<sequence length="231" mass="23203">MTRTPASSFLSSALTVAAAGALVAAMAGCVATAPEPASSSTAQGGIRPLGDGFLGSVTTPTPEATVNPEPGSWAGVVPPAGYRVALITAGADAATTTLATAVTTWAERESVALTVLTASTDDEVEQRIDEAVGMAPDLVVGAGSRIVDVFTLLTGQHLQQQFLIIGAELPEPTGNTTAVVWKGASFRGTGLSTADELDPDAVTPARARDAITAGVASVLHDLTGIVLRLPS</sequence>
<feature type="chain" id="PRO_5040805503" description="BMP family ABC transporter substrate-binding protein" evidence="2">
    <location>
        <begin position="28"/>
        <end position="231"/>
    </location>
</feature>
<dbReference type="PROSITE" id="PS51257">
    <property type="entry name" value="PROKAR_LIPOPROTEIN"/>
    <property type="match status" value="1"/>
</dbReference>
<evidence type="ECO:0000256" key="2">
    <source>
        <dbReference type="SAM" id="SignalP"/>
    </source>
</evidence>